<dbReference type="RefSeq" id="WP_087679369.1">
    <property type="nucleotide sequence ID" value="NZ_FUWV01000016.1"/>
</dbReference>
<evidence type="ECO:0000313" key="15">
    <source>
        <dbReference type="EMBL" id="SJZ89222.1"/>
    </source>
</evidence>
<dbReference type="SUPFAM" id="SSF51366">
    <property type="entry name" value="Ribulose-phoshate binding barrel"/>
    <property type="match status" value="1"/>
</dbReference>
<sequence>MLKIAPSLLSADFANLEREIKQLHSLKVDMIHLDMMDGNFVPNITFGPDQIKDLRKTTDLFFDVHMMIQNPDQFIPKIVQAGANGITIHQEATTHLHRSIQLVKDQGVKVGVALNPATSIDSLKYVLDDIDMILLMTVNPGFGGQKFIKVIVEKIKETKKMIGNRSIDLQVDGGINEITAKECIQAGANILVAGSYIFNGEKEKNIRKLKEIQF</sequence>
<evidence type="ECO:0000256" key="3">
    <source>
        <dbReference type="ARBA" id="ARBA00001941"/>
    </source>
</evidence>
<dbReference type="Proteomes" id="UP000196365">
    <property type="component" value="Unassembled WGS sequence"/>
</dbReference>
<dbReference type="EMBL" id="FUWV01000016">
    <property type="protein sequence ID" value="SJZ89222.1"/>
    <property type="molecule type" value="Genomic_DNA"/>
</dbReference>
<dbReference type="NCBIfam" id="NF004076">
    <property type="entry name" value="PRK05581.1-4"/>
    <property type="match status" value="1"/>
</dbReference>
<protein>
    <recommendedName>
        <fullName evidence="7 10">Ribulose-phosphate 3-epimerase</fullName>
        <ecNumber evidence="7 10">5.1.3.1</ecNumber>
    </recommendedName>
</protein>
<dbReference type="PANTHER" id="PTHR11749">
    <property type="entry name" value="RIBULOSE-5-PHOSPHATE-3-EPIMERASE"/>
    <property type="match status" value="1"/>
</dbReference>
<dbReference type="InterPro" id="IPR026019">
    <property type="entry name" value="Ribul_P_3_epim"/>
</dbReference>
<dbReference type="GO" id="GO:0006098">
    <property type="term" value="P:pentose-phosphate shunt"/>
    <property type="evidence" value="ECO:0007669"/>
    <property type="project" value="UniProtKB-UniRule"/>
</dbReference>
<feature type="binding site" evidence="10 13">
    <location>
        <position position="65"/>
    </location>
    <ligand>
        <name>a divalent metal cation</name>
        <dbReference type="ChEBI" id="CHEBI:60240"/>
    </ligand>
</feature>
<comment type="similarity">
    <text evidence="6 10 11">Belongs to the ribulose-phosphate 3-epimerase family.</text>
</comment>
<name>A0A1T4PCH7_9FIRM</name>
<evidence type="ECO:0000256" key="6">
    <source>
        <dbReference type="ARBA" id="ARBA00009541"/>
    </source>
</evidence>
<comment type="cofactor">
    <cofactor evidence="10 13">
        <name>a divalent metal cation</name>
        <dbReference type="ChEBI" id="CHEBI:60240"/>
    </cofactor>
    <text evidence="10 13">Binds 1 divalent metal cation per subunit.</text>
</comment>
<evidence type="ECO:0000256" key="1">
    <source>
        <dbReference type="ARBA" id="ARBA00001782"/>
    </source>
</evidence>
<feature type="active site" description="Proton acceptor" evidence="10 12">
    <location>
        <position position="34"/>
    </location>
</feature>
<dbReference type="CDD" id="cd00429">
    <property type="entry name" value="RPE"/>
    <property type="match status" value="1"/>
</dbReference>
<dbReference type="HAMAP" id="MF_02227">
    <property type="entry name" value="RPE"/>
    <property type="match status" value="1"/>
</dbReference>
<dbReference type="PROSITE" id="PS01085">
    <property type="entry name" value="RIBUL_P_3_EPIMER_1"/>
    <property type="match status" value="1"/>
</dbReference>
<comment type="cofactor">
    <cofactor evidence="5">
        <name>Fe(2+)</name>
        <dbReference type="ChEBI" id="CHEBI:29033"/>
    </cofactor>
</comment>
<dbReference type="GO" id="GO:0019323">
    <property type="term" value="P:pentose catabolic process"/>
    <property type="evidence" value="ECO:0007669"/>
    <property type="project" value="UniProtKB-UniRule"/>
</dbReference>
<feature type="binding site" evidence="10 13">
    <location>
        <position position="34"/>
    </location>
    <ligand>
        <name>a divalent metal cation</name>
        <dbReference type="ChEBI" id="CHEBI:60240"/>
    </ligand>
</feature>
<evidence type="ECO:0000256" key="14">
    <source>
        <dbReference type="PIRSR" id="PIRSR001461-3"/>
    </source>
</evidence>
<evidence type="ECO:0000256" key="5">
    <source>
        <dbReference type="ARBA" id="ARBA00001954"/>
    </source>
</evidence>
<comment type="catalytic activity">
    <reaction evidence="1 10 11">
        <text>D-ribulose 5-phosphate = D-xylulose 5-phosphate</text>
        <dbReference type="Rhea" id="RHEA:13677"/>
        <dbReference type="ChEBI" id="CHEBI:57737"/>
        <dbReference type="ChEBI" id="CHEBI:58121"/>
        <dbReference type="EC" id="5.1.3.1"/>
    </reaction>
</comment>
<organism evidence="15 16">
    <name type="scientific">Garciella nitratireducens DSM 15102</name>
    <dbReference type="NCBI Taxonomy" id="1121911"/>
    <lineage>
        <taxon>Bacteria</taxon>
        <taxon>Bacillati</taxon>
        <taxon>Bacillota</taxon>
        <taxon>Clostridia</taxon>
        <taxon>Eubacteriales</taxon>
        <taxon>Eubacteriaceae</taxon>
        <taxon>Garciella</taxon>
    </lineage>
</organism>
<dbReference type="Gene3D" id="3.20.20.70">
    <property type="entry name" value="Aldolase class I"/>
    <property type="match status" value="1"/>
</dbReference>
<feature type="binding site" evidence="10 14">
    <location>
        <begin position="194"/>
        <end position="195"/>
    </location>
    <ligand>
        <name>substrate</name>
    </ligand>
</feature>
<feature type="binding site" evidence="10 13">
    <location>
        <position position="172"/>
    </location>
    <ligand>
        <name>a divalent metal cation</name>
        <dbReference type="ChEBI" id="CHEBI:60240"/>
    </ligand>
</feature>
<keyword evidence="13" id="KW-0464">Manganese</keyword>
<dbReference type="PIRSF" id="PIRSF001461">
    <property type="entry name" value="RPE"/>
    <property type="match status" value="1"/>
</dbReference>
<gene>
    <name evidence="10" type="primary">rpe</name>
    <name evidence="15" type="ORF">SAMN02745973_02014</name>
</gene>
<feature type="binding site" evidence="10 13">
    <location>
        <position position="32"/>
    </location>
    <ligand>
        <name>a divalent metal cation</name>
        <dbReference type="ChEBI" id="CHEBI:60240"/>
    </ligand>
</feature>
<dbReference type="InterPro" id="IPR000056">
    <property type="entry name" value="Ribul_P_3_epim-like"/>
</dbReference>
<dbReference type="OrthoDB" id="1645589at2"/>
<evidence type="ECO:0000256" key="4">
    <source>
        <dbReference type="ARBA" id="ARBA00001947"/>
    </source>
</evidence>
<comment type="cofactor">
    <cofactor evidence="2">
        <name>Mn(2+)</name>
        <dbReference type="ChEBI" id="CHEBI:29035"/>
    </cofactor>
</comment>
<evidence type="ECO:0000256" key="7">
    <source>
        <dbReference type="ARBA" id="ARBA00013188"/>
    </source>
</evidence>
<keyword evidence="16" id="KW-1185">Reference proteome</keyword>
<dbReference type="GO" id="GO:0005737">
    <property type="term" value="C:cytoplasm"/>
    <property type="evidence" value="ECO:0007669"/>
    <property type="project" value="UniProtKB-ARBA"/>
</dbReference>
<feature type="binding site" evidence="10">
    <location>
        <begin position="172"/>
        <end position="174"/>
    </location>
    <ligand>
        <name>substrate</name>
    </ligand>
</feature>
<comment type="cofactor">
    <cofactor evidence="4">
        <name>Zn(2+)</name>
        <dbReference type="ChEBI" id="CHEBI:29105"/>
    </cofactor>
</comment>
<dbReference type="EC" id="5.1.3.1" evidence="7 10"/>
<dbReference type="InterPro" id="IPR011060">
    <property type="entry name" value="RibuloseP-bd_barrel"/>
</dbReference>
<feature type="binding site" evidence="10 14">
    <location>
        <position position="65"/>
    </location>
    <ligand>
        <name>substrate</name>
    </ligand>
</feature>
<evidence type="ECO:0000313" key="16">
    <source>
        <dbReference type="Proteomes" id="UP000196365"/>
    </source>
</evidence>
<comment type="cofactor">
    <cofactor evidence="3">
        <name>Co(2+)</name>
        <dbReference type="ChEBI" id="CHEBI:48828"/>
    </cofactor>
</comment>
<keyword evidence="8 10" id="KW-0479">Metal-binding</keyword>
<evidence type="ECO:0000256" key="13">
    <source>
        <dbReference type="PIRSR" id="PIRSR001461-2"/>
    </source>
</evidence>
<comment type="function">
    <text evidence="10">Catalyzes the reversible epimerization of D-ribulose 5-phosphate to D-xylulose 5-phosphate.</text>
</comment>
<keyword evidence="10 11" id="KW-0119">Carbohydrate metabolism</keyword>
<dbReference type="GO" id="GO:0046872">
    <property type="term" value="F:metal ion binding"/>
    <property type="evidence" value="ECO:0007669"/>
    <property type="project" value="UniProtKB-UniRule"/>
</dbReference>
<keyword evidence="13" id="KW-0170">Cobalt</keyword>
<accession>A0A1T4PCH7</accession>
<dbReference type="AlphaFoldDB" id="A0A1T4PCH7"/>
<dbReference type="NCBIfam" id="TIGR01163">
    <property type="entry name" value="rpe"/>
    <property type="match status" value="1"/>
</dbReference>
<keyword evidence="13" id="KW-0862">Zinc</keyword>
<feature type="active site" description="Proton donor" evidence="10 12">
    <location>
        <position position="172"/>
    </location>
</feature>
<feature type="binding site" evidence="10 14">
    <location>
        <position position="7"/>
    </location>
    <ligand>
        <name>substrate</name>
    </ligand>
</feature>
<dbReference type="PROSITE" id="PS01086">
    <property type="entry name" value="RIBUL_P_3_EPIMER_2"/>
    <property type="match status" value="1"/>
</dbReference>
<dbReference type="InterPro" id="IPR013785">
    <property type="entry name" value="Aldolase_TIM"/>
</dbReference>
<keyword evidence="9 10" id="KW-0413">Isomerase</keyword>
<dbReference type="FunFam" id="3.20.20.70:FF:000004">
    <property type="entry name" value="Ribulose-phosphate 3-epimerase"/>
    <property type="match status" value="1"/>
</dbReference>
<reference evidence="15 16" key="1">
    <citation type="submission" date="2017-02" db="EMBL/GenBank/DDBJ databases">
        <authorList>
            <person name="Peterson S.W."/>
        </authorList>
    </citation>
    <scope>NUCLEOTIDE SEQUENCE [LARGE SCALE GENOMIC DNA]</scope>
    <source>
        <strain evidence="15 16">DSM 15102</strain>
    </source>
</reference>
<evidence type="ECO:0000256" key="10">
    <source>
        <dbReference type="HAMAP-Rule" id="MF_02227"/>
    </source>
</evidence>
<evidence type="ECO:0000256" key="9">
    <source>
        <dbReference type="ARBA" id="ARBA00023235"/>
    </source>
</evidence>
<evidence type="ECO:0000256" key="2">
    <source>
        <dbReference type="ARBA" id="ARBA00001936"/>
    </source>
</evidence>
<comment type="pathway">
    <text evidence="10">Carbohydrate degradation.</text>
</comment>
<proteinExistence type="inferred from homology"/>
<evidence type="ECO:0000256" key="12">
    <source>
        <dbReference type="PIRSR" id="PIRSR001461-1"/>
    </source>
</evidence>
<feature type="binding site" evidence="10 14">
    <location>
        <begin position="141"/>
        <end position="144"/>
    </location>
    <ligand>
        <name>substrate</name>
    </ligand>
</feature>
<evidence type="ECO:0000256" key="8">
    <source>
        <dbReference type="ARBA" id="ARBA00022723"/>
    </source>
</evidence>
<dbReference type="Pfam" id="PF00834">
    <property type="entry name" value="Ribul_P_3_epim"/>
    <property type="match status" value="1"/>
</dbReference>
<feature type="binding site" evidence="14">
    <location>
        <position position="174"/>
    </location>
    <ligand>
        <name>substrate</name>
    </ligand>
</feature>
<evidence type="ECO:0000256" key="11">
    <source>
        <dbReference type="PIRNR" id="PIRNR001461"/>
    </source>
</evidence>
<dbReference type="GO" id="GO:0004750">
    <property type="term" value="F:D-ribulose-phosphate 3-epimerase activity"/>
    <property type="evidence" value="ECO:0007669"/>
    <property type="project" value="UniProtKB-UniRule"/>
</dbReference>